<organism evidence="1 2">
    <name type="scientific">Neobacillus kokaensis</name>
    <dbReference type="NCBI Taxonomy" id="2759023"/>
    <lineage>
        <taxon>Bacteria</taxon>
        <taxon>Bacillati</taxon>
        <taxon>Bacillota</taxon>
        <taxon>Bacilli</taxon>
        <taxon>Bacillales</taxon>
        <taxon>Bacillaceae</taxon>
        <taxon>Neobacillus</taxon>
    </lineage>
</organism>
<keyword evidence="2" id="KW-1185">Reference proteome</keyword>
<evidence type="ECO:0000313" key="2">
    <source>
        <dbReference type="Proteomes" id="UP000637074"/>
    </source>
</evidence>
<evidence type="ECO:0008006" key="3">
    <source>
        <dbReference type="Google" id="ProtNLM"/>
    </source>
</evidence>
<dbReference type="InterPro" id="IPR021617">
    <property type="entry name" value="DUF3231"/>
</dbReference>
<sequence>MNSEQHIRLTSSEIAQLWTGYMNNSMSMCVLKYFKEKTEDEEIRNVLDFAISISDKMLQDITEIYVRENHPIPVAFNESEDVNLNAPAIYSDVFMLNFVHYMSRYGMTAYGSAFASSARSDIVELFTMAVESCMELYKKSLTTLLEKGLYHRVAAIPIPEKVDFVQKQSYLTGWFGERRPLNAAEIMNLYNDIQRNALGKALLLGFGQSAGLQQVRNYMVKGAQIAGKVVDVLTHILMEENITEPPTWDSEVLNSTTPAFSDKLMMFHSALLISASSGYYGTALGTSGRRDIGAKYSRLLIEALQYAEDGAHILIEQGWMEQLPQSSDEIEIAKIKKK</sequence>
<dbReference type="RefSeq" id="WP_191272775.1">
    <property type="nucleotide sequence ID" value="NZ_BNDS01000008.1"/>
</dbReference>
<protein>
    <recommendedName>
        <fullName evidence="3">DUF3231 family protein</fullName>
    </recommendedName>
</protein>
<dbReference type="InterPro" id="IPR012347">
    <property type="entry name" value="Ferritin-like"/>
</dbReference>
<reference evidence="1 2" key="1">
    <citation type="journal article" date="2022" name="Int. J. Syst. Evol. Microbiol.">
        <title>Neobacillus kokaensis sp. nov., isolated from soil.</title>
        <authorList>
            <person name="Yuki K."/>
            <person name="Matsubara H."/>
            <person name="Yamaguchi S."/>
        </authorList>
    </citation>
    <scope>NUCLEOTIDE SEQUENCE [LARGE SCALE GENOMIC DNA]</scope>
    <source>
        <strain evidence="1 2">LOB 377</strain>
    </source>
</reference>
<evidence type="ECO:0000313" key="1">
    <source>
        <dbReference type="EMBL" id="GHH98690.1"/>
    </source>
</evidence>
<dbReference type="EMBL" id="BNDS01000008">
    <property type="protein sequence ID" value="GHH98690.1"/>
    <property type="molecule type" value="Genomic_DNA"/>
</dbReference>
<dbReference type="Pfam" id="PF11553">
    <property type="entry name" value="DUF3231"/>
    <property type="match status" value="2"/>
</dbReference>
<name>A0ABQ3N191_9BACI</name>
<dbReference type="Proteomes" id="UP000637074">
    <property type="component" value="Unassembled WGS sequence"/>
</dbReference>
<gene>
    <name evidence="1" type="ORF">AM1BK_22330</name>
</gene>
<proteinExistence type="predicted"/>
<accession>A0ABQ3N191</accession>
<dbReference type="Gene3D" id="1.20.1260.10">
    <property type="match status" value="2"/>
</dbReference>
<comment type="caution">
    <text evidence="1">The sequence shown here is derived from an EMBL/GenBank/DDBJ whole genome shotgun (WGS) entry which is preliminary data.</text>
</comment>